<organism evidence="2 3">
    <name type="scientific">Iocasia fonsfrigidae</name>
    <dbReference type="NCBI Taxonomy" id="2682810"/>
    <lineage>
        <taxon>Bacteria</taxon>
        <taxon>Bacillati</taxon>
        <taxon>Bacillota</taxon>
        <taxon>Clostridia</taxon>
        <taxon>Halanaerobiales</taxon>
        <taxon>Halanaerobiaceae</taxon>
        <taxon>Iocasia</taxon>
    </lineage>
</organism>
<evidence type="ECO:0000313" key="2">
    <source>
        <dbReference type="EMBL" id="QTM00039.1"/>
    </source>
</evidence>
<dbReference type="Proteomes" id="UP000665020">
    <property type="component" value="Chromosome"/>
</dbReference>
<evidence type="ECO:0000256" key="1">
    <source>
        <dbReference type="SAM" id="SignalP"/>
    </source>
</evidence>
<dbReference type="KEGG" id="ifn:GM661_13375"/>
<evidence type="ECO:0000313" key="3">
    <source>
        <dbReference type="Proteomes" id="UP000665020"/>
    </source>
</evidence>
<dbReference type="EMBL" id="CP046640">
    <property type="protein sequence ID" value="QTM00039.1"/>
    <property type="molecule type" value="Genomic_DNA"/>
</dbReference>
<reference evidence="2" key="1">
    <citation type="submission" date="2019-12" db="EMBL/GenBank/DDBJ databases">
        <authorList>
            <person name="zhang j."/>
            <person name="sun C.M."/>
        </authorList>
    </citation>
    <scope>NUCLEOTIDE SEQUENCE</scope>
    <source>
        <strain evidence="2">NS-1</strain>
    </source>
</reference>
<keyword evidence="3" id="KW-1185">Reference proteome</keyword>
<dbReference type="InterPro" id="IPR019613">
    <property type="entry name" value="DUF4198"/>
</dbReference>
<keyword evidence="1" id="KW-0732">Signal</keyword>
<feature type="signal peptide" evidence="1">
    <location>
        <begin position="1"/>
        <end position="27"/>
    </location>
</feature>
<dbReference type="Pfam" id="PF10670">
    <property type="entry name" value="DUF4198"/>
    <property type="match status" value="1"/>
</dbReference>
<sequence length="263" mass="29269">MQNARKLSVLMMALVLMAFGMVSTASAHFQMILPSDDLINEGEDSEIDIQLIFTHPAEASHTMDMEKPVSFAVLNKGRKKDLTDTLNSFTYFGGKAWETSYNIRGFGDFVFYLEPAPYYEKMEDGYITQITKVVVNNLGMPTDWDAELGLKAEIVPLNKPYGLWTGNVFQGIVKMDGEPVPYAEIEVERLNAPAFSGLVGEGQEFPSDAHITQVVRADENGVFTFGIPKEGWWGFAALMEGEEINGKGHEVGAVMWIKAYDMN</sequence>
<gene>
    <name evidence="2" type="ORF">GM661_13375</name>
</gene>
<name>A0A8A7KJK1_9FIRM</name>
<feature type="chain" id="PRO_5032774824" evidence="1">
    <location>
        <begin position="28"/>
        <end position="263"/>
    </location>
</feature>
<protein>
    <submittedName>
        <fullName evidence="2">DUF4198 domain-containing protein</fullName>
    </submittedName>
</protein>
<proteinExistence type="predicted"/>
<accession>A0A8A7KJK1</accession>
<dbReference type="AlphaFoldDB" id="A0A8A7KJK1"/>